<accession>A0AAE0ZPP0</accession>
<sequence length="165" mass="18287">MTGITPQHRNNYQASSRLDSTTETRTLNTASTFGPSSVLFSTVFDHCFRNQRDVHIYVLGHAAADCTMYLEPLTLVYVDGLYLMDALMIDLGSYHGLYLMDALLIDLGLCHGLHPMDALLIDLSSCHSLYLIDAILINLSSFNGLYLVDAILINLSSYSGLYLVD</sequence>
<name>A0AAE0ZPP0_9GAST</name>
<protein>
    <submittedName>
        <fullName evidence="1">Uncharacterized protein</fullName>
    </submittedName>
</protein>
<organism evidence="1 2">
    <name type="scientific">Elysia crispata</name>
    <name type="common">lettuce slug</name>
    <dbReference type="NCBI Taxonomy" id="231223"/>
    <lineage>
        <taxon>Eukaryota</taxon>
        <taxon>Metazoa</taxon>
        <taxon>Spiralia</taxon>
        <taxon>Lophotrochozoa</taxon>
        <taxon>Mollusca</taxon>
        <taxon>Gastropoda</taxon>
        <taxon>Heterobranchia</taxon>
        <taxon>Euthyneura</taxon>
        <taxon>Panpulmonata</taxon>
        <taxon>Sacoglossa</taxon>
        <taxon>Placobranchoidea</taxon>
        <taxon>Plakobranchidae</taxon>
        <taxon>Elysia</taxon>
    </lineage>
</organism>
<dbReference type="AlphaFoldDB" id="A0AAE0ZPP0"/>
<dbReference type="EMBL" id="JAWDGP010003555">
    <property type="protein sequence ID" value="KAK3773224.1"/>
    <property type="molecule type" value="Genomic_DNA"/>
</dbReference>
<evidence type="ECO:0000313" key="2">
    <source>
        <dbReference type="Proteomes" id="UP001283361"/>
    </source>
</evidence>
<evidence type="ECO:0000313" key="1">
    <source>
        <dbReference type="EMBL" id="KAK3773224.1"/>
    </source>
</evidence>
<comment type="caution">
    <text evidence="1">The sequence shown here is derived from an EMBL/GenBank/DDBJ whole genome shotgun (WGS) entry which is preliminary data.</text>
</comment>
<reference evidence="1" key="1">
    <citation type="journal article" date="2023" name="G3 (Bethesda)">
        <title>A reference genome for the long-term kleptoplast-retaining sea slug Elysia crispata morphotype clarki.</title>
        <authorList>
            <person name="Eastman K.E."/>
            <person name="Pendleton A.L."/>
            <person name="Shaikh M.A."/>
            <person name="Suttiyut T."/>
            <person name="Ogas R."/>
            <person name="Tomko P."/>
            <person name="Gavelis G."/>
            <person name="Widhalm J.R."/>
            <person name="Wisecaver J.H."/>
        </authorList>
    </citation>
    <scope>NUCLEOTIDE SEQUENCE</scope>
    <source>
        <strain evidence="1">ECLA1</strain>
    </source>
</reference>
<proteinExistence type="predicted"/>
<dbReference type="Proteomes" id="UP001283361">
    <property type="component" value="Unassembled WGS sequence"/>
</dbReference>
<gene>
    <name evidence="1" type="ORF">RRG08_025890</name>
</gene>
<keyword evidence="2" id="KW-1185">Reference proteome</keyword>